<name>A0A328PB67_9EURY</name>
<comment type="subcellular location">
    <subcellularLocation>
        <location evidence="9">Cytoplasm</location>
    </subcellularLocation>
</comment>
<dbReference type="GO" id="GO:0019774">
    <property type="term" value="C:proteasome core complex, beta-subunit complex"/>
    <property type="evidence" value="ECO:0007669"/>
    <property type="project" value="UniProtKB-UniRule"/>
</dbReference>
<dbReference type="GO" id="GO:0005737">
    <property type="term" value="C:cytoplasm"/>
    <property type="evidence" value="ECO:0007669"/>
    <property type="project" value="UniProtKB-SubCell"/>
</dbReference>
<dbReference type="InterPro" id="IPR016050">
    <property type="entry name" value="Proteasome_bsu_CS"/>
</dbReference>
<keyword evidence="5 9" id="KW-0378">Hydrolase</keyword>
<protein>
    <recommendedName>
        <fullName evidence="9">Proteasome subunit beta</fullName>
        <ecNumber evidence="9">3.4.25.1</ecNumber>
    </recommendedName>
    <alternativeName>
        <fullName evidence="9">20S proteasome beta subunit</fullName>
    </alternativeName>
    <alternativeName>
        <fullName evidence="9">Proteasome core protein PsmB</fullName>
    </alternativeName>
</protein>
<evidence type="ECO:0000313" key="12">
    <source>
        <dbReference type="Proteomes" id="UP000249782"/>
    </source>
</evidence>
<keyword evidence="2 9" id="KW-0963">Cytoplasm</keyword>
<dbReference type="InterPro" id="IPR001353">
    <property type="entry name" value="Proteasome_sua/b"/>
</dbReference>
<dbReference type="InterPro" id="IPR019983">
    <property type="entry name" value="Pept_T1A_Psome_bsu_arc"/>
</dbReference>
<dbReference type="EMBL" id="QLOE01000002">
    <property type="protein sequence ID" value="RAO79579.1"/>
    <property type="molecule type" value="Genomic_DNA"/>
</dbReference>
<comment type="similarity">
    <text evidence="9">Belongs to the peptidase T1B family.</text>
</comment>
<dbReference type="PRINTS" id="PR00141">
    <property type="entry name" value="PROTEASOME"/>
</dbReference>
<evidence type="ECO:0000256" key="6">
    <source>
        <dbReference type="ARBA" id="ARBA00022813"/>
    </source>
</evidence>
<proteinExistence type="inferred from homology"/>
<dbReference type="PANTHER" id="PTHR32194">
    <property type="entry name" value="METALLOPROTEASE TLDD"/>
    <property type="match status" value="1"/>
</dbReference>
<feature type="chain" id="PRO_5023398173" description="Proteasome subunit beta" evidence="9">
    <location>
        <begin position="10"/>
        <end position="209"/>
    </location>
</feature>
<dbReference type="GO" id="GO:0004298">
    <property type="term" value="F:threonine-type endopeptidase activity"/>
    <property type="evidence" value="ECO:0007669"/>
    <property type="project" value="UniProtKB-UniRule"/>
</dbReference>
<comment type="activity regulation">
    <text evidence="9">The formation of the proteasomal ATPase PAN-20S proteasome complex, via the docking of the C-termini of PAN into the intersubunit pockets in the alpha-rings, triggers opening of the gate for substrate entry. Interconversion between the open-gate and close-gate conformations leads to a dynamic regulation of the 20S proteasome proteolysis activity.</text>
</comment>
<keyword evidence="7 9" id="KW-0647">Proteasome</keyword>
<dbReference type="Proteomes" id="UP000249782">
    <property type="component" value="Unassembled WGS sequence"/>
</dbReference>
<dbReference type="InterPro" id="IPR023333">
    <property type="entry name" value="Proteasome_suB-type"/>
</dbReference>
<keyword evidence="3 9" id="KW-0645">Protease</keyword>
<feature type="propeptide" id="PRO_5016471761" description="Removed in mature form; by autocatalysis" evidence="9">
    <location>
        <begin position="1"/>
        <end position="9"/>
    </location>
</feature>
<evidence type="ECO:0000313" key="11">
    <source>
        <dbReference type="EMBL" id="RAO79579.1"/>
    </source>
</evidence>
<dbReference type="PANTHER" id="PTHR32194:SF0">
    <property type="entry name" value="ATP-DEPENDENT PROTEASE SUBUNIT HSLV"/>
    <property type="match status" value="1"/>
</dbReference>
<evidence type="ECO:0000256" key="5">
    <source>
        <dbReference type="ARBA" id="ARBA00022801"/>
    </source>
</evidence>
<evidence type="ECO:0000256" key="8">
    <source>
        <dbReference type="ARBA" id="ARBA00023145"/>
    </source>
</evidence>
<evidence type="ECO:0000256" key="7">
    <source>
        <dbReference type="ARBA" id="ARBA00022942"/>
    </source>
</evidence>
<dbReference type="NCBIfam" id="TIGR03634">
    <property type="entry name" value="arc_protsome_B"/>
    <property type="match status" value="1"/>
</dbReference>
<dbReference type="FunFam" id="3.60.20.10:FF:000049">
    <property type="entry name" value="Proteasome subunit beta"/>
    <property type="match status" value="1"/>
</dbReference>
<dbReference type="EC" id="3.4.25.1" evidence="9"/>
<comment type="caution">
    <text evidence="11">The sequence shown here is derived from an EMBL/GenBank/DDBJ whole genome shotgun (WGS) entry which is preliminary data.</text>
</comment>
<comment type="subunit">
    <text evidence="9">The 20S proteasome core is composed of 14 alpha and 14 beta subunits that assemble into four stacked heptameric rings, resulting in a barrel-shaped structure. The two inner rings, each composed of seven catalytic beta subunits, are sandwiched by two outer rings, each composed of seven alpha subunits. The catalytic chamber with the active sites is on the inside of the barrel. Has a gated structure, the ends of the cylinder being occluded by the N-termini of the alpha-subunits. Is capped at one or both ends by the proteasome regulatory ATPase, PAN.</text>
</comment>
<evidence type="ECO:0000256" key="10">
    <source>
        <dbReference type="PIRSR" id="PIRSR600243-1"/>
    </source>
</evidence>
<dbReference type="CDD" id="cd03764">
    <property type="entry name" value="proteasome_beta_archeal"/>
    <property type="match status" value="1"/>
</dbReference>
<evidence type="ECO:0000256" key="9">
    <source>
        <dbReference type="HAMAP-Rule" id="MF_02113"/>
    </source>
</evidence>
<dbReference type="Gene3D" id="3.60.20.10">
    <property type="entry name" value="Glutamine Phosphoribosylpyrophosphate, subunit 1, domain 1"/>
    <property type="match status" value="1"/>
</dbReference>
<organism evidence="11 12">
    <name type="scientific">Methanothermobacter tenebrarum</name>
    <dbReference type="NCBI Taxonomy" id="680118"/>
    <lineage>
        <taxon>Archaea</taxon>
        <taxon>Methanobacteriati</taxon>
        <taxon>Methanobacteriota</taxon>
        <taxon>Methanomada group</taxon>
        <taxon>Methanobacteria</taxon>
        <taxon>Methanobacteriales</taxon>
        <taxon>Methanobacteriaceae</taxon>
        <taxon>Methanothermobacter</taxon>
    </lineage>
</organism>
<dbReference type="SUPFAM" id="SSF56235">
    <property type="entry name" value="N-terminal nucleophile aminohydrolases (Ntn hydrolases)"/>
    <property type="match status" value="1"/>
</dbReference>
<keyword evidence="4 9" id="KW-0888">Threonine protease</keyword>
<dbReference type="RefSeq" id="WP_112093409.1">
    <property type="nucleotide sequence ID" value="NZ_QLOE01000002.1"/>
</dbReference>
<feature type="active site" description="Nucleophile" evidence="9 10">
    <location>
        <position position="10"/>
    </location>
</feature>
<evidence type="ECO:0000256" key="4">
    <source>
        <dbReference type="ARBA" id="ARBA00022698"/>
    </source>
</evidence>
<dbReference type="PROSITE" id="PS51476">
    <property type="entry name" value="PROTEASOME_BETA_2"/>
    <property type="match status" value="1"/>
</dbReference>
<evidence type="ECO:0000256" key="2">
    <source>
        <dbReference type="ARBA" id="ARBA00022490"/>
    </source>
</evidence>
<dbReference type="HAMAP" id="MF_02113_A">
    <property type="entry name" value="Proteasome_B_A"/>
    <property type="match status" value="1"/>
</dbReference>
<accession>A0A328PB67</accession>
<evidence type="ECO:0000256" key="3">
    <source>
        <dbReference type="ARBA" id="ARBA00022670"/>
    </source>
</evidence>
<comment type="catalytic activity">
    <reaction evidence="1 9">
        <text>Cleavage of peptide bonds with very broad specificity.</text>
        <dbReference type="EC" id="3.4.25.1"/>
    </reaction>
</comment>
<comment type="function">
    <text evidence="9">Component of the proteasome core, a large protease complex with broad specificity involved in protein degradation.</text>
</comment>
<dbReference type="AlphaFoldDB" id="A0A328PB67"/>
<dbReference type="InterPro" id="IPR029055">
    <property type="entry name" value="Ntn_hydrolases_N"/>
</dbReference>
<keyword evidence="12" id="KW-1185">Reference proteome</keyword>
<gene>
    <name evidence="9 11" type="primary">psmB</name>
    <name evidence="11" type="ORF">DPC56_02025</name>
</gene>
<dbReference type="OrthoDB" id="6330at2157"/>
<keyword evidence="6 9" id="KW-0068">Autocatalytic cleavage</keyword>
<keyword evidence="8 9" id="KW-0865">Zymogen</keyword>
<reference evidence="11 12" key="1">
    <citation type="submission" date="2018-06" db="EMBL/GenBank/DDBJ databases">
        <title>Draft genome sequence of hyperthermophilic methanogen Methanothermobacter tenebrarum sp. MCM-B 1447.</title>
        <authorList>
            <person name="Pore S.D."/>
            <person name="Dagar S."/>
            <person name="Dhakephalkar P.K."/>
        </authorList>
    </citation>
    <scope>NUCLEOTIDE SEQUENCE [LARGE SCALE GENOMIC DNA]</scope>
    <source>
        <strain evidence="11 12">MCM B 1447</strain>
    </source>
</reference>
<dbReference type="Pfam" id="PF00227">
    <property type="entry name" value="Proteasome"/>
    <property type="match status" value="1"/>
</dbReference>
<dbReference type="InterPro" id="IPR000243">
    <property type="entry name" value="Pept_T1A_subB"/>
</dbReference>
<sequence length="209" mass="22793">MEDERRLKGTTTVGITCKDGVVFATERRATMGNLIAHKVADKIFKVDEHIAATVAGSVADAQTLMKYLKAEAALYKMRNSERISIEAVAALASNILHSNRFYPLIVQALLGGVDDTGAKIYSLDPTGGMILDKFISTGSGSPIAYGVLEDRYTEDLYVEEAIDIAIKALKSAIERDTFSGNGIRVAVVTEEGFKMLSEEEVEKRIKELN</sequence>
<dbReference type="PROSITE" id="PS00854">
    <property type="entry name" value="PROTEASOME_BETA_1"/>
    <property type="match status" value="1"/>
</dbReference>
<dbReference type="GO" id="GO:0010498">
    <property type="term" value="P:proteasomal protein catabolic process"/>
    <property type="evidence" value="ECO:0007669"/>
    <property type="project" value="UniProtKB-UniRule"/>
</dbReference>
<evidence type="ECO:0000256" key="1">
    <source>
        <dbReference type="ARBA" id="ARBA00001198"/>
    </source>
</evidence>